<feature type="coiled-coil region" evidence="3">
    <location>
        <begin position="391"/>
        <end position="418"/>
    </location>
</feature>
<evidence type="ECO:0000259" key="6">
    <source>
        <dbReference type="PROSITE" id="PS50888"/>
    </source>
</evidence>
<dbReference type="InterPro" id="IPR011598">
    <property type="entry name" value="bHLH_dom"/>
</dbReference>
<dbReference type="Pfam" id="PF00076">
    <property type="entry name" value="RRM_1"/>
    <property type="match status" value="2"/>
</dbReference>
<dbReference type="AlphaFoldDB" id="A0A010QC58"/>
<dbReference type="Proteomes" id="UP000020467">
    <property type="component" value="Unassembled WGS sequence"/>
</dbReference>
<keyword evidence="3" id="KW-0175">Coiled coil</keyword>
<feature type="domain" description="RRM" evidence="5">
    <location>
        <begin position="622"/>
        <end position="694"/>
    </location>
</feature>
<accession>A0A010QC58</accession>
<dbReference type="PANTHER" id="PTHR23236">
    <property type="entry name" value="EUKARYOTIC TRANSLATION INITIATION FACTOR 4B/4H"/>
    <property type="match status" value="1"/>
</dbReference>
<feature type="region of interest" description="Disordered" evidence="4">
    <location>
        <begin position="1"/>
        <end position="65"/>
    </location>
</feature>
<dbReference type="InterPro" id="IPR036638">
    <property type="entry name" value="HLH_DNA-bd_sf"/>
</dbReference>
<dbReference type="OrthoDB" id="8964853at2759"/>
<dbReference type="SMART" id="SM00353">
    <property type="entry name" value="HLH"/>
    <property type="match status" value="1"/>
</dbReference>
<feature type="compositionally biased region" description="Basic and acidic residues" evidence="4">
    <location>
        <begin position="807"/>
        <end position="839"/>
    </location>
</feature>
<feature type="compositionally biased region" description="Basic and acidic residues" evidence="4">
    <location>
        <begin position="692"/>
        <end position="712"/>
    </location>
</feature>
<feature type="domain" description="RRM" evidence="5">
    <location>
        <begin position="724"/>
        <end position="802"/>
    </location>
</feature>
<feature type="region of interest" description="Disordered" evidence="4">
    <location>
        <begin position="792"/>
        <end position="848"/>
    </location>
</feature>
<dbReference type="Gene3D" id="4.10.280.10">
    <property type="entry name" value="Helix-loop-helix DNA-binding domain"/>
    <property type="match status" value="1"/>
</dbReference>
<feature type="region of interest" description="Disordered" evidence="4">
    <location>
        <begin position="692"/>
        <end position="718"/>
    </location>
</feature>
<dbReference type="GO" id="GO:0046983">
    <property type="term" value="F:protein dimerization activity"/>
    <property type="evidence" value="ECO:0007669"/>
    <property type="project" value="InterPro"/>
</dbReference>
<dbReference type="InterPro" id="IPR000504">
    <property type="entry name" value="RRM_dom"/>
</dbReference>
<dbReference type="KEGG" id="cfj:CFIO01_10932"/>
<evidence type="ECO:0000259" key="5">
    <source>
        <dbReference type="PROSITE" id="PS50102"/>
    </source>
</evidence>
<gene>
    <name evidence="7" type="ORF">CFIO01_10932</name>
</gene>
<sequence length="848" mass="93488">MDGQRPASQKLPAGLAGVLNPDENRDSAYYSSTDASSKHNSAASGVVHHALSPTGSGYQSSLADKTPSPVTANMIPQLVSPGQSNMSVAAMVSPTTPGSADPRRFERPTSLDSGVVHDIMGPGSRRESVDSRINQGFHDMRLGGNSPYASHNQSTTSIQNTLNQQRNPRPGLDNLSVHRISNGYQPSSDRNPEHPKIIRTAPAITGPATSNIARAAEPTKGQAWAFPEEEIQRISHHEQYLDSRRSSIAESIASSQFTTESRLPPGQRRLDEPADFNNRLSSTSSDFPPVHHHSLQHKQIGDLRDDDAASRTGSQPYSRTPELRKSHKLAERKRRTEMKELFDQLRDLMPQERGSKASKWEILTKAISEHQRMADVMRMVQSQNTTLAQENDGLRQDNHNLRVDIQRLQNELHNTRLQQSPTGQAPPQSQVPPPQAVGYQADPYAARRELPPIRGLNGNMPNGPDSMTGVQYEAPRVNGYRPERLAYLIAATLDTVIPKFLVRPWKSQSVHHIISPFTLFASPSQSINPSTILPSHHFNMQSIRRTATRAAFTSSVTAAAAPKSQTVSFALRALNAAAAARSFSVAAPRAFSRSIAFREDGEVEGGFRRTEQRGRRQEPSDNVLFVQNYSFDVKPEELSEAFSKYGEVVGVSMPPKKSYCFVYFKTPESVKEAAENVDGTFWHGRRIVAKSRDANARGPARERSGRGNDNRAARKSVYDGPPTATVYVGNISFEASDKDMNDLFANLEGVKDVRVAVDRATGWPRGFAHADFHSVEAATAAMEVLSQTEIHGRKLSTGYAPGSTPRRRSDRDSSKEVEERVESEHAQAEEAQKETKPEAGEQQNNWNA</sequence>
<feature type="compositionally biased region" description="Basic and acidic residues" evidence="4">
    <location>
        <begin position="299"/>
        <end position="309"/>
    </location>
</feature>
<dbReference type="Pfam" id="PF00010">
    <property type="entry name" value="HLH"/>
    <property type="match status" value="1"/>
</dbReference>
<evidence type="ECO:0000256" key="3">
    <source>
        <dbReference type="SAM" id="Coils"/>
    </source>
</evidence>
<dbReference type="eggNOG" id="KOG0110">
    <property type="taxonomic scope" value="Eukaryota"/>
</dbReference>
<keyword evidence="1 2" id="KW-0694">RNA-binding</keyword>
<dbReference type="PROSITE" id="PS50888">
    <property type="entry name" value="BHLH"/>
    <property type="match status" value="1"/>
</dbReference>
<protein>
    <submittedName>
        <fullName evidence="7">Helix-loop-helix DNA-binding domain-containing protein</fullName>
    </submittedName>
</protein>
<evidence type="ECO:0000313" key="7">
    <source>
        <dbReference type="EMBL" id="EXF77452.1"/>
    </source>
</evidence>
<organism evidence="7 8">
    <name type="scientific">Colletotrichum fioriniae PJ7</name>
    <dbReference type="NCBI Taxonomy" id="1445577"/>
    <lineage>
        <taxon>Eukaryota</taxon>
        <taxon>Fungi</taxon>
        <taxon>Dikarya</taxon>
        <taxon>Ascomycota</taxon>
        <taxon>Pezizomycotina</taxon>
        <taxon>Sordariomycetes</taxon>
        <taxon>Hypocreomycetidae</taxon>
        <taxon>Glomerellales</taxon>
        <taxon>Glomerellaceae</taxon>
        <taxon>Colletotrichum</taxon>
        <taxon>Colletotrichum acutatum species complex</taxon>
    </lineage>
</organism>
<keyword evidence="7" id="KW-0238">DNA-binding</keyword>
<keyword evidence="8" id="KW-1185">Reference proteome</keyword>
<reference evidence="7 8" key="1">
    <citation type="submission" date="2014-02" db="EMBL/GenBank/DDBJ databases">
        <title>The genome sequence of Colletotrichum fioriniae PJ7.</title>
        <authorList>
            <person name="Baroncelli R."/>
            <person name="Thon M.R."/>
        </authorList>
    </citation>
    <scope>NUCLEOTIDE SEQUENCE [LARGE SCALE GENOMIC DNA]</scope>
    <source>
        <strain evidence="7 8">PJ7</strain>
    </source>
</reference>
<evidence type="ECO:0000256" key="2">
    <source>
        <dbReference type="PROSITE-ProRule" id="PRU00176"/>
    </source>
</evidence>
<feature type="region of interest" description="Disordered" evidence="4">
    <location>
        <begin position="147"/>
        <end position="194"/>
    </location>
</feature>
<dbReference type="eggNOG" id="KOG2483">
    <property type="taxonomic scope" value="Eukaryota"/>
</dbReference>
<evidence type="ECO:0000313" key="8">
    <source>
        <dbReference type="Proteomes" id="UP000020467"/>
    </source>
</evidence>
<name>A0A010QC58_9PEZI</name>
<feature type="region of interest" description="Disordered" evidence="4">
    <location>
        <begin position="252"/>
        <end position="335"/>
    </location>
</feature>
<dbReference type="EMBL" id="JARH01000714">
    <property type="protein sequence ID" value="EXF77452.1"/>
    <property type="molecule type" value="Genomic_DNA"/>
</dbReference>
<dbReference type="InterPro" id="IPR012677">
    <property type="entry name" value="Nucleotide-bd_a/b_plait_sf"/>
</dbReference>
<dbReference type="SMART" id="SM00360">
    <property type="entry name" value="RRM"/>
    <property type="match status" value="2"/>
</dbReference>
<feature type="compositionally biased region" description="Polar residues" evidence="4">
    <location>
        <begin position="53"/>
        <end position="65"/>
    </location>
</feature>
<dbReference type="CDD" id="cd00590">
    <property type="entry name" value="RRM_SF"/>
    <property type="match status" value="1"/>
</dbReference>
<dbReference type="HOGENOM" id="CLU_017046_0_0_1"/>
<proteinExistence type="predicted"/>
<dbReference type="Gene3D" id="3.30.70.330">
    <property type="match status" value="2"/>
</dbReference>
<dbReference type="GO" id="GO:0003677">
    <property type="term" value="F:DNA binding"/>
    <property type="evidence" value="ECO:0007669"/>
    <property type="project" value="UniProtKB-KW"/>
</dbReference>
<dbReference type="SUPFAM" id="SSF54928">
    <property type="entry name" value="RNA-binding domain, RBD"/>
    <property type="match status" value="2"/>
</dbReference>
<dbReference type="STRING" id="1445577.A0A010QC58"/>
<dbReference type="GO" id="GO:0003723">
    <property type="term" value="F:RNA binding"/>
    <property type="evidence" value="ECO:0007669"/>
    <property type="project" value="UniProtKB-UniRule"/>
</dbReference>
<evidence type="ECO:0000256" key="4">
    <source>
        <dbReference type="SAM" id="MobiDB-lite"/>
    </source>
</evidence>
<feature type="region of interest" description="Disordered" evidence="4">
    <location>
        <begin position="92"/>
        <end position="129"/>
    </location>
</feature>
<feature type="compositionally biased region" description="Polar residues" evidence="4">
    <location>
        <begin position="147"/>
        <end position="167"/>
    </location>
</feature>
<dbReference type="SMR" id="A0A010QC58"/>
<dbReference type="SUPFAM" id="SSF47459">
    <property type="entry name" value="HLH, helix-loop-helix DNA-binding domain"/>
    <property type="match status" value="1"/>
</dbReference>
<evidence type="ECO:0000256" key="1">
    <source>
        <dbReference type="ARBA" id="ARBA00022884"/>
    </source>
</evidence>
<dbReference type="InterPro" id="IPR035979">
    <property type="entry name" value="RBD_domain_sf"/>
</dbReference>
<dbReference type="PROSITE" id="PS50102">
    <property type="entry name" value="RRM"/>
    <property type="match status" value="2"/>
</dbReference>
<dbReference type="PANTHER" id="PTHR23236:SF11">
    <property type="entry name" value="EUKARYOTIC TRANSLATION INITIATION FACTOR 4H"/>
    <property type="match status" value="1"/>
</dbReference>
<comment type="caution">
    <text evidence="7">The sequence shown here is derived from an EMBL/GenBank/DDBJ whole genome shotgun (WGS) entry which is preliminary data.</text>
</comment>
<feature type="compositionally biased region" description="Basic residues" evidence="4">
    <location>
        <begin position="325"/>
        <end position="335"/>
    </location>
</feature>
<dbReference type="GO" id="GO:0005730">
    <property type="term" value="C:nucleolus"/>
    <property type="evidence" value="ECO:0007669"/>
    <property type="project" value="TreeGrafter"/>
</dbReference>
<feature type="domain" description="BHLH" evidence="6">
    <location>
        <begin position="322"/>
        <end position="373"/>
    </location>
</feature>